<evidence type="ECO:0000313" key="1">
    <source>
        <dbReference type="EMBL" id="PTU30310.1"/>
    </source>
</evidence>
<evidence type="ECO:0000313" key="2">
    <source>
        <dbReference type="Proteomes" id="UP000244248"/>
    </source>
</evidence>
<keyword evidence="2" id="KW-1185">Reference proteome</keyword>
<proteinExistence type="predicted"/>
<dbReference type="Proteomes" id="UP000244248">
    <property type="component" value="Unassembled WGS sequence"/>
</dbReference>
<gene>
    <name evidence="1" type="ORF">CJD38_15300</name>
</gene>
<dbReference type="AlphaFoldDB" id="A0A2T5MCL6"/>
<sequence>MDIVRLNGTQEFSVVGKICDRCNRRAYNDSDFGEFHEFVRIRINVGYGAKAFRDGDLMECDLCEKCAKALLGPYLRTIATFESRCQAIAAQTQLADGEASSGKIIWSLLDDLSASNSGESEPQ</sequence>
<comment type="caution">
    <text evidence="1">The sequence shown here is derived from an EMBL/GenBank/DDBJ whole genome shotgun (WGS) entry which is preliminary data.</text>
</comment>
<organism evidence="1 2">
    <name type="scientific">Stenotrophobium rhamnosiphilum</name>
    <dbReference type="NCBI Taxonomy" id="2029166"/>
    <lineage>
        <taxon>Bacteria</taxon>
        <taxon>Pseudomonadati</taxon>
        <taxon>Pseudomonadota</taxon>
        <taxon>Gammaproteobacteria</taxon>
        <taxon>Nevskiales</taxon>
        <taxon>Nevskiaceae</taxon>
        <taxon>Stenotrophobium</taxon>
    </lineage>
</organism>
<dbReference type="EMBL" id="QANS01000006">
    <property type="protein sequence ID" value="PTU30310.1"/>
    <property type="molecule type" value="Genomic_DNA"/>
</dbReference>
<dbReference type="RefSeq" id="WP_107941253.1">
    <property type="nucleotide sequence ID" value="NZ_QANS01000006.1"/>
</dbReference>
<name>A0A2T5MCL6_9GAMM</name>
<accession>A0A2T5MCL6</accession>
<reference evidence="1 2" key="1">
    <citation type="submission" date="2018-04" db="EMBL/GenBank/DDBJ databases">
        <title>Novel species isolated from glacier.</title>
        <authorList>
            <person name="Liu Q."/>
            <person name="Xin Y.-H."/>
        </authorList>
    </citation>
    <scope>NUCLEOTIDE SEQUENCE [LARGE SCALE GENOMIC DNA]</scope>
    <source>
        <strain evidence="1 2">GT1R17</strain>
    </source>
</reference>
<protein>
    <submittedName>
        <fullName evidence="1">Uncharacterized protein</fullName>
    </submittedName>
</protein>